<dbReference type="OrthoDB" id="24758at2759"/>
<reference evidence="2 3" key="1">
    <citation type="submission" date="2019-03" db="EMBL/GenBank/DDBJ databases">
        <title>Single cell metagenomics reveals metabolic interactions within the superorganism composed of flagellate Streblomastix strix and complex community of Bacteroidetes bacteria on its surface.</title>
        <authorList>
            <person name="Treitli S.C."/>
            <person name="Kolisko M."/>
            <person name="Husnik F."/>
            <person name="Keeling P."/>
            <person name="Hampl V."/>
        </authorList>
    </citation>
    <scope>NUCLEOTIDE SEQUENCE [LARGE SCALE GENOMIC DNA]</scope>
    <source>
        <strain evidence="2">ST1C</strain>
    </source>
</reference>
<dbReference type="AlphaFoldDB" id="A0A5J4VT71"/>
<protein>
    <submittedName>
        <fullName evidence="2">[FeFe]-hydrogenase</fullName>
    </submittedName>
</protein>
<feature type="non-terminal residue" evidence="2">
    <location>
        <position position="149"/>
    </location>
</feature>
<evidence type="ECO:0000313" key="2">
    <source>
        <dbReference type="EMBL" id="KAA6385822.1"/>
    </source>
</evidence>
<evidence type="ECO:0000259" key="1">
    <source>
        <dbReference type="PROSITE" id="PS51379"/>
    </source>
</evidence>
<name>A0A5J4VT71_9EUKA</name>
<comment type="caution">
    <text evidence="2">The sequence shown here is derived from an EMBL/GenBank/DDBJ whole genome shotgun (WGS) entry which is preliminary data.</text>
</comment>
<dbReference type="InterPro" id="IPR017896">
    <property type="entry name" value="4Fe4S_Fe-S-bd"/>
</dbReference>
<proteinExistence type="predicted"/>
<feature type="domain" description="4Fe-4S ferredoxin-type" evidence="1">
    <location>
        <begin position="118"/>
        <end position="149"/>
    </location>
</feature>
<organism evidence="2 3">
    <name type="scientific">Streblomastix strix</name>
    <dbReference type="NCBI Taxonomy" id="222440"/>
    <lineage>
        <taxon>Eukaryota</taxon>
        <taxon>Metamonada</taxon>
        <taxon>Preaxostyla</taxon>
        <taxon>Oxymonadida</taxon>
        <taxon>Streblomastigidae</taxon>
        <taxon>Streblomastix</taxon>
    </lineage>
</organism>
<dbReference type="Proteomes" id="UP000324800">
    <property type="component" value="Unassembled WGS sequence"/>
</dbReference>
<gene>
    <name evidence="2" type="ORF">EZS28_018649</name>
</gene>
<accession>A0A5J4VT71</accession>
<sequence>MTTQSGMQVAVKNEQTMHYRELMKRVIKSTLEGRLIETVDAIPNEIFKDGDKPEYFDTIEHERAVARKQLQSILGQIIHSSRPMTKPLSECAKEALSRPTKPYTPQATVINEACHRCAVLKCYVTDACEGCFARPCQTNCPKKAISRVN</sequence>
<dbReference type="EMBL" id="SNRW01005088">
    <property type="protein sequence ID" value="KAA6385822.1"/>
    <property type="molecule type" value="Genomic_DNA"/>
</dbReference>
<dbReference type="PROSITE" id="PS51379">
    <property type="entry name" value="4FE4S_FER_2"/>
    <property type="match status" value="1"/>
</dbReference>
<evidence type="ECO:0000313" key="3">
    <source>
        <dbReference type="Proteomes" id="UP000324800"/>
    </source>
</evidence>